<reference evidence="3" key="1">
    <citation type="submission" date="2020-06" db="EMBL/GenBank/DDBJ databases">
        <title>WGS assembly of Ceratodon purpureus strain R40.</title>
        <authorList>
            <person name="Carey S.B."/>
            <person name="Jenkins J."/>
            <person name="Shu S."/>
            <person name="Lovell J.T."/>
            <person name="Sreedasyam A."/>
            <person name="Maumus F."/>
            <person name="Tiley G.P."/>
            <person name="Fernandez-Pozo N."/>
            <person name="Barry K."/>
            <person name="Chen C."/>
            <person name="Wang M."/>
            <person name="Lipzen A."/>
            <person name="Daum C."/>
            <person name="Saski C.A."/>
            <person name="Payton A.C."/>
            <person name="Mcbreen J.C."/>
            <person name="Conrad R.E."/>
            <person name="Kollar L.M."/>
            <person name="Olsson S."/>
            <person name="Huttunen S."/>
            <person name="Landis J.B."/>
            <person name="Wickett N.J."/>
            <person name="Johnson M.G."/>
            <person name="Rensing S.A."/>
            <person name="Grimwood J."/>
            <person name="Schmutz J."/>
            <person name="Mcdaniel S.F."/>
        </authorList>
    </citation>
    <scope>NUCLEOTIDE SEQUENCE</scope>
    <source>
        <strain evidence="3">R40</strain>
    </source>
</reference>
<gene>
    <name evidence="3" type="ORF">KC19_7G014900</name>
</gene>
<proteinExistence type="predicted"/>
<comment type="caution">
    <text evidence="3">The sequence shown here is derived from an EMBL/GenBank/DDBJ whole genome shotgun (WGS) entry which is preliminary data.</text>
</comment>
<feature type="transmembrane region" description="Helical" evidence="2">
    <location>
        <begin position="23"/>
        <end position="46"/>
    </location>
</feature>
<keyword evidence="2" id="KW-0472">Membrane</keyword>
<accession>A0A8T0H6K7</accession>
<evidence type="ECO:0000313" key="4">
    <source>
        <dbReference type="Proteomes" id="UP000822688"/>
    </source>
</evidence>
<keyword evidence="4" id="KW-1185">Reference proteome</keyword>
<protein>
    <submittedName>
        <fullName evidence="3">Uncharacterized protein</fullName>
    </submittedName>
</protein>
<keyword evidence="2" id="KW-1133">Transmembrane helix</keyword>
<sequence length="123" mass="13739">MRRSPWNMHPTCRFCGNAHNPAVWIAMVMVEVMVVMVVMSSAALAWQRQLQLQLQQWLQEKRPANLRRSPSSEDEGDGGGAGCTQSDGSYKIMMHLGEDYEEDSIMGPVPALLVLNGQLPPDR</sequence>
<dbReference type="AlphaFoldDB" id="A0A8T0H6K7"/>
<evidence type="ECO:0000256" key="2">
    <source>
        <dbReference type="SAM" id="Phobius"/>
    </source>
</evidence>
<dbReference type="Proteomes" id="UP000822688">
    <property type="component" value="Chromosome 7"/>
</dbReference>
<keyword evidence="2" id="KW-0812">Transmembrane</keyword>
<evidence type="ECO:0000256" key="1">
    <source>
        <dbReference type="SAM" id="MobiDB-lite"/>
    </source>
</evidence>
<organism evidence="3 4">
    <name type="scientific">Ceratodon purpureus</name>
    <name type="common">Fire moss</name>
    <name type="synonym">Dicranum purpureum</name>
    <dbReference type="NCBI Taxonomy" id="3225"/>
    <lineage>
        <taxon>Eukaryota</taxon>
        <taxon>Viridiplantae</taxon>
        <taxon>Streptophyta</taxon>
        <taxon>Embryophyta</taxon>
        <taxon>Bryophyta</taxon>
        <taxon>Bryophytina</taxon>
        <taxon>Bryopsida</taxon>
        <taxon>Dicranidae</taxon>
        <taxon>Pseudoditrichales</taxon>
        <taxon>Ditrichaceae</taxon>
        <taxon>Ceratodon</taxon>
    </lineage>
</organism>
<name>A0A8T0H6K7_CERPU</name>
<feature type="region of interest" description="Disordered" evidence="1">
    <location>
        <begin position="62"/>
        <end position="88"/>
    </location>
</feature>
<evidence type="ECO:0000313" key="3">
    <source>
        <dbReference type="EMBL" id="KAG0565788.1"/>
    </source>
</evidence>
<dbReference type="EMBL" id="CM026428">
    <property type="protein sequence ID" value="KAG0565788.1"/>
    <property type="molecule type" value="Genomic_DNA"/>
</dbReference>